<feature type="region of interest" description="Disordered" evidence="1">
    <location>
        <begin position="1"/>
        <end position="94"/>
    </location>
</feature>
<evidence type="ECO:0000256" key="1">
    <source>
        <dbReference type="SAM" id="MobiDB-lite"/>
    </source>
</evidence>
<keyword evidence="2" id="KW-1185">Reference proteome</keyword>
<sequence length="94" mass="10235">MKHRSRPLPAAPACENWTGGVEQRSRHWSRPTLVEAAGPSNQRRTPRRSGRMARADARMAAAGPPRHVSLRLRSAAAETRSATRCPPATCAKPS</sequence>
<feature type="compositionally biased region" description="Low complexity" evidence="1">
    <location>
        <begin position="58"/>
        <end position="84"/>
    </location>
</feature>
<organism evidence="2 3">
    <name type="scientific">Macrostomum lignano</name>
    <dbReference type="NCBI Taxonomy" id="282301"/>
    <lineage>
        <taxon>Eukaryota</taxon>
        <taxon>Metazoa</taxon>
        <taxon>Spiralia</taxon>
        <taxon>Lophotrochozoa</taxon>
        <taxon>Platyhelminthes</taxon>
        <taxon>Rhabditophora</taxon>
        <taxon>Macrostomorpha</taxon>
        <taxon>Macrostomida</taxon>
        <taxon>Macrostomidae</taxon>
        <taxon>Macrostomum</taxon>
    </lineage>
</organism>
<dbReference type="WBParaSite" id="maker-uti_cns_0008416-snap-gene-0.2-mRNA-1">
    <property type="protein sequence ID" value="maker-uti_cns_0008416-snap-gene-0.2-mRNA-1"/>
    <property type="gene ID" value="maker-uti_cns_0008416-snap-gene-0.2"/>
</dbReference>
<reference evidence="3" key="1">
    <citation type="submission" date="2016-11" db="UniProtKB">
        <authorList>
            <consortium name="WormBaseParasite"/>
        </authorList>
    </citation>
    <scope>IDENTIFICATION</scope>
</reference>
<dbReference type="Proteomes" id="UP000095280">
    <property type="component" value="Unplaced"/>
</dbReference>
<name>A0A1I8HXL9_9PLAT</name>
<dbReference type="AlphaFoldDB" id="A0A1I8HXL9"/>
<protein>
    <submittedName>
        <fullName evidence="3">Uncharacterized protein</fullName>
    </submittedName>
</protein>
<evidence type="ECO:0000313" key="3">
    <source>
        <dbReference type="WBParaSite" id="maker-uti_cns_0008416-snap-gene-0.2-mRNA-1"/>
    </source>
</evidence>
<evidence type="ECO:0000313" key="2">
    <source>
        <dbReference type="Proteomes" id="UP000095280"/>
    </source>
</evidence>
<accession>A0A1I8HXL9</accession>
<proteinExistence type="predicted"/>